<accession>A0ABD5W1L2</accession>
<proteinExistence type="predicted"/>
<dbReference type="InterPro" id="IPR036156">
    <property type="entry name" value="Beta-gal/glucu_dom_sf"/>
</dbReference>
<dbReference type="SUPFAM" id="SSF49303">
    <property type="entry name" value="beta-Galactosidase/glucuronidase domain"/>
    <property type="match status" value="1"/>
</dbReference>
<dbReference type="PANTHER" id="PTHR42732">
    <property type="entry name" value="BETA-GALACTOSIDASE"/>
    <property type="match status" value="1"/>
</dbReference>
<keyword evidence="4" id="KW-1185">Reference proteome</keyword>
<dbReference type="Proteomes" id="UP001596445">
    <property type="component" value="Unassembled WGS sequence"/>
</dbReference>
<evidence type="ECO:0000313" key="3">
    <source>
        <dbReference type="EMBL" id="MFC7058068.1"/>
    </source>
</evidence>
<dbReference type="InterPro" id="IPR013783">
    <property type="entry name" value="Ig-like_fold"/>
</dbReference>
<sequence>MGDDAGRPSTPYIEDLSVRPELTDAGAQLHVTATVVGDEALSERITYSLRPEGDSRKSGMMDRASVETDGPGRERVHHTIEVRDPARWWPRELGEQNRYTLRAKLGDSERTVTTGIREITRDGGELRVNGEPVAIRGVNLTGGTEEDIDRASELNATVLRAHASVLPPACYERCDREGLLVWQDLPLTGSGAFDTDRAQSLARTLARRRAQNPSVAVYTIHDDPVDPFGDGLGTGTLDRLRLRWRAWRSSYNRSSAETVAEALPDGSPVVPVVGAPGIGADAGSYYPGWEHGQAADIETLLKRYPVDVVAEFGAGALADDVAEAAGFDVTKHDRHAESVEDSQAYQASLLRTVIERLRVAGVGALAFSLRDTDQAGMGVYEVDGTPKAAVDVVTNALRPMQAFLADPASGESEVVVVNDLPKSFDLTLSWTAGDESGEFEGTVDGGGHWRGGPISLSEGNTVTLVLQVGDHRIENEYDL</sequence>
<feature type="compositionally biased region" description="Basic and acidic residues" evidence="1">
    <location>
        <begin position="51"/>
        <end position="74"/>
    </location>
</feature>
<dbReference type="Gene3D" id="2.60.40.10">
    <property type="entry name" value="Immunoglobulins"/>
    <property type="match status" value="1"/>
</dbReference>
<dbReference type="InterPro" id="IPR051913">
    <property type="entry name" value="GH2_Domain-Containing"/>
</dbReference>
<dbReference type="GO" id="GO:0016787">
    <property type="term" value="F:hydrolase activity"/>
    <property type="evidence" value="ECO:0007669"/>
    <property type="project" value="UniProtKB-KW"/>
</dbReference>
<feature type="region of interest" description="Disordered" evidence="1">
    <location>
        <begin position="49"/>
        <end position="74"/>
    </location>
</feature>
<dbReference type="InterPro" id="IPR006102">
    <property type="entry name" value="Ig-like_GH2"/>
</dbReference>
<dbReference type="EMBL" id="JBHSZI010000001">
    <property type="protein sequence ID" value="MFC7058068.1"/>
    <property type="molecule type" value="Genomic_DNA"/>
</dbReference>
<comment type="caution">
    <text evidence="3">The sequence shown here is derived from an EMBL/GenBank/DDBJ whole genome shotgun (WGS) entry which is preliminary data.</text>
</comment>
<dbReference type="SUPFAM" id="SSF51445">
    <property type="entry name" value="(Trans)glycosidases"/>
    <property type="match status" value="1"/>
</dbReference>
<reference evidence="3 4" key="1">
    <citation type="journal article" date="2019" name="Int. J. Syst. Evol. Microbiol.">
        <title>The Global Catalogue of Microorganisms (GCM) 10K type strain sequencing project: providing services to taxonomists for standard genome sequencing and annotation.</title>
        <authorList>
            <consortium name="The Broad Institute Genomics Platform"/>
            <consortium name="The Broad Institute Genome Sequencing Center for Infectious Disease"/>
            <person name="Wu L."/>
            <person name="Ma J."/>
        </authorList>
    </citation>
    <scope>NUCLEOTIDE SEQUENCE [LARGE SCALE GENOMIC DNA]</scope>
    <source>
        <strain evidence="3 4">JCM 30072</strain>
    </source>
</reference>
<evidence type="ECO:0000313" key="4">
    <source>
        <dbReference type="Proteomes" id="UP001596445"/>
    </source>
</evidence>
<feature type="domain" description="Glycoside hydrolase family 2 immunoglobulin-like beta-sandwich" evidence="2">
    <location>
        <begin position="12"/>
        <end position="112"/>
    </location>
</feature>
<protein>
    <submittedName>
        <fullName evidence="3">Hydrolase</fullName>
    </submittedName>
</protein>
<dbReference type="Pfam" id="PF00703">
    <property type="entry name" value="Glyco_hydro_2"/>
    <property type="match status" value="1"/>
</dbReference>
<dbReference type="PANTHER" id="PTHR42732:SF1">
    <property type="entry name" value="BETA-MANNOSIDASE"/>
    <property type="match status" value="1"/>
</dbReference>
<dbReference type="InterPro" id="IPR017853">
    <property type="entry name" value="GH"/>
</dbReference>
<evidence type="ECO:0000256" key="1">
    <source>
        <dbReference type="SAM" id="MobiDB-lite"/>
    </source>
</evidence>
<gene>
    <name evidence="3" type="ORF">ACFQQG_07650</name>
</gene>
<name>A0ABD5W1L2_9EURY</name>
<organism evidence="3 4">
    <name type="scientific">Halovenus salina</name>
    <dbReference type="NCBI Taxonomy" id="1510225"/>
    <lineage>
        <taxon>Archaea</taxon>
        <taxon>Methanobacteriati</taxon>
        <taxon>Methanobacteriota</taxon>
        <taxon>Stenosarchaea group</taxon>
        <taxon>Halobacteria</taxon>
        <taxon>Halobacteriales</taxon>
        <taxon>Haloarculaceae</taxon>
        <taxon>Halovenus</taxon>
    </lineage>
</organism>
<keyword evidence="3" id="KW-0378">Hydrolase</keyword>
<dbReference type="AlphaFoldDB" id="A0ABD5W1L2"/>
<evidence type="ECO:0000259" key="2">
    <source>
        <dbReference type="Pfam" id="PF00703"/>
    </source>
</evidence>
<dbReference type="RefSeq" id="WP_382184887.1">
    <property type="nucleotide sequence ID" value="NZ_JBHSZI010000001.1"/>
</dbReference>
<dbReference type="Gene3D" id="3.20.20.80">
    <property type="entry name" value="Glycosidases"/>
    <property type="match status" value="1"/>
</dbReference>